<dbReference type="SUPFAM" id="SSF56349">
    <property type="entry name" value="DNA breaking-rejoining enzymes"/>
    <property type="match status" value="1"/>
</dbReference>
<dbReference type="InterPro" id="IPR004107">
    <property type="entry name" value="Integrase_SAM-like_N"/>
</dbReference>
<dbReference type="InterPro" id="IPR044068">
    <property type="entry name" value="CB"/>
</dbReference>
<evidence type="ECO:0000313" key="4">
    <source>
        <dbReference type="EMBL" id="SCG47729.1"/>
    </source>
</evidence>
<evidence type="ECO:0000313" key="5">
    <source>
        <dbReference type="Proteomes" id="UP000199408"/>
    </source>
</evidence>
<dbReference type="Gene3D" id="1.10.150.130">
    <property type="match status" value="1"/>
</dbReference>
<organism evidence="4 5">
    <name type="scientific">Micromonospora halophytica</name>
    <dbReference type="NCBI Taxonomy" id="47864"/>
    <lineage>
        <taxon>Bacteria</taxon>
        <taxon>Bacillati</taxon>
        <taxon>Actinomycetota</taxon>
        <taxon>Actinomycetes</taxon>
        <taxon>Micromonosporales</taxon>
        <taxon>Micromonosporaceae</taxon>
        <taxon>Micromonospora</taxon>
    </lineage>
</organism>
<dbReference type="GO" id="GO:0003677">
    <property type="term" value="F:DNA binding"/>
    <property type="evidence" value="ECO:0007669"/>
    <property type="project" value="UniProtKB-UniRule"/>
</dbReference>
<dbReference type="GO" id="GO:0015074">
    <property type="term" value="P:DNA integration"/>
    <property type="evidence" value="ECO:0007669"/>
    <property type="project" value="InterPro"/>
</dbReference>
<dbReference type="OrthoDB" id="9805859at2"/>
<reference evidence="5" key="1">
    <citation type="submission" date="2016-06" db="EMBL/GenBank/DDBJ databases">
        <authorList>
            <person name="Varghese N."/>
        </authorList>
    </citation>
    <scope>NUCLEOTIDE SEQUENCE [LARGE SCALE GENOMIC DNA]</scope>
    <source>
        <strain evidence="5">DSM 43171</strain>
    </source>
</reference>
<feature type="domain" description="Core-binding (CB)" evidence="3">
    <location>
        <begin position="55"/>
        <end position="138"/>
    </location>
</feature>
<gene>
    <name evidence="4" type="ORF">GA0070560_105156</name>
</gene>
<dbReference type="InterPro" id="IPR010998">
    <property type="entry name" value="Integrase_recombinase_N"/>
</dbReference>
<dbReference type="Pfam" id="PF14659">
    <property type="entry name" value="Phage_int_SAM_3"/>
    <property type="match status" value="1"/>
</dbReference>
<keyword evidence="1 2" id="KW-0238">DNA-binding</keyword>
<proteinExistence type="predicted"/>
<dbReference type="Proteomes" id="UP000199408">
    <property type="component" value="Unassembled WGS sequence"/>
</dbReference>
<dbReference type="STRING" id="47864.GA0070560_105156"/>
<evidence type="ECO:0000259" key="3">
    <source>
        <dbReference type="PROSITE" id="PS51900"/>
    </source>
</evidence>
<keyword evidence="5" id="KW-1185">Reference proteome</keyword>
<protein>
    <submittedName>
        <fullName evidence="4">Phage integrase, N-terminal SAM-like domain</fullName>
    </submittedName>
</protein>
<dbReference type="AlphaFoldDB" id="A0A1C5HP13"/>
<dbReference type="EMBL" id="FMDN01000005">
    <property type="protein sequence ID" value="SCG47729.1"/>
    <property type="molecule type" value="Genomic_DNA"/>
</dbReference>
<evidence type="ECO:0000256" key="1">
    <source>
        <dbReference type="ARBA" id="ARBA00023125"/>
    </source>
</evidence>
<accession>A0A1C5HP13</accession>
<dbReference type="InterPro" id="IPR011010">
    <property type="entry name" value="DNA_brk_join_enz"/>
</dbReference>
<dbReference type="PROSITE" id="PS51900">
    <property type="entry name" value="CB"/>
    <property type="match status" value="1"/>
</dbReference>
<evidence type="ECO:0000256" key="2">
    <source>
        <dbReference type="PROSITE-ProRule" id="PRU01248"/>
    </source>
</evidence>
<sequence>MQRPEVWAAVVDLGWIDGKRKRMCVYAKSEAEAVRKRDELRHQLQLGVDLTAQPRTVEAWLTEWLQDVKAHDGTRPSTLVRYRLAVTKHPVPGLGRVKLDRLTPREVQRFLTGLRGRLAPASIIKVHAVLRIALADAERMDLVPRNVAKGGQASGPRSG</sequence>
<name>A0A1C5HP13_9ACTN</name>